<feature type="domain" description="C2H2-type" evidence="5">
    <location>
        <begin position="1058"/>
        <end position="1080"/>
    </location>
</feature>
<feature type="region of interest" description="Disordered" evidence="4">
    <location>
        <begin position="438"/>
        <end position="459"/>
    </location>
</feature>
<evidence type="ECO:0000256" key="2">
    <source>
        <dbReference type="ARBA" id="ARBA00023163"/>
    </source>
</evidence>
<feature type="compositionally biased region" description="Basic residues" evidence="4">
    <location>
        <begin position="615"/>
        <end position="624"/>
    </location>
</feature>
<dbReference type="InterPro" id="IPR013087">
    <property type="entry name" value="Znf_C2H2_type"/>
</dbReference>
<proteinExistence type="predicted"/>
<dbReference type="Gene3D" id="2.130.10.10">
    <property type="entry name" value="YVTN repeat-like/Quinoprotein amine dehydrogenase"/>
    <property type="match status" value="1"/>
</dbReference>
<feature type="region of interest" description="Disordered" evidence="4">
    <location>
        <begin position="1126"/>
        <end position="1145"/>
    </location>
</feature>
<feature type="region of interest" description="Disordered" evidence="4">
    <location>
        <begin position="697"/>
        <end position="719"/>
    </location>
</feature>
<dbReference type="GO" id="GO:0000127">
    <property type="term" value="C:transcription factor TFIIIC complex"/>
    <property type="evidence" value="ECO:0007669"/>
    <property type="project" value="TreeGrafter"/>
</dbReference>
<feature type="compositionally biased region" description="Polar residues" evidence="4">
    <location>
        <begin position="588"/>
        <end position="613"/>
    </location>
</feature>
<feature type="compositionally biased region" description="Basic and acidic residues" evidence="4">
    <location>
        <begin position="281"/>
        <end position="294"/>
    </location>
</feature>
<dbReference type="EMBL" id="JAPWTK010000071">
    <property type="protein sequence ID" value="KAJ8952255.1"/>
    <property type="molecule type" value="Genomic_DNA"/>
</dbReference>
<feature type="domain" description="C2H2-type" evidence="5">
    <location>
        <begin position="957"/>
        <end position="979"/>
    </location>
</feature>
<evidence type="ECO:0000256" key="4">
    <source>
        <dbReference type="SAM" id="MobiDB-lite"/>
    </source>
</evidence>
<dbReference type="GO" id="GO:0006383">
    <property type="term" value="P:transcription by RNA polymerase III"/>
    <property type="evidence" value="ECO:0007669"/>
    <property type="project" value="TreeGrafter"/>
</dbReference>
<dbReference type="InterPro" id="IPR017956">
    <property type="entry name" value="AT_hook_DNA-bd_motif"/>
</dbReference>
<feature type="compositionally biased region" description="Polar residues" evidence="4">
    <location>
        <begin position="361"/>
        <end position="370"/>
    </location>
</feature>
<keyword evidence="7" id="KW-1185">Reference proteome</keyword>
<protein>
    <recommendedName>
        <fullName evidence="5">C2H2-type domain-containing protein</fullName>
    </recommendedName>
</protein>
<evidence type="ECO:0000313" key="6">
    <source>
        <dbReference type="EMBL" id="KAJ8952255.1"/>
    </source>
</evidence>
<dbReference type="InterPro" id="IPR036322">
    <property type="entry name" value="WD40_repeat_dom_sf"/>
</dbReference>
<feature type="region of interest" description="Disordered" evidence="4">
    <location>
        <begin position="564"/>
        <end position="637"/>
    </location>
</feature>
<feature type="compositionally biased region" description="Basic and acidic residues" evidence="4">
    <location>
        <begin position="739"/>
        <end position="751"/>
    </location>
</feature>
<keyword evidence="2" id="KW-0804">Transcription</keyword>
<evidence type="ECO:0000256" key="1">
    <source>
        <dbReference type="ARBA" id="ARBA00004123"/>
    </source>
</evidence>
<reference evidence="6" key="1">
    <citation type="journal article" date="2023" name="Insect Mol. Biol.">
        <title>Genome sequencing provides insights into the evolution of gene families encoding plant cell wall-degrading enzymes in longhorned beetles.</title>
        <authorList>
            <person name="Shin N.R."/>
            <person name="Okamura Y."/>
            <person name="Kirsch R."/>
            <person name="Pauchet Y."/>
        </authorList>
    </citation>
    <scope>NUCLEOTIDE SEQUENCE</scope>
    <source>
        <tissue evidence="6">Midgut</tissue>
    </source>
</reference>
<comment type="caution">
    <text evidence="6">The sequence shown here is derived from an EMBL/GenBank/DDBJ whole genome shotgun (WGS) entry which is preliminary data.</text>
</comment>
<feature type="region of interest" description="Disordered" evidence="4">
    <location>
        <begin position="347"/>
        <end position="381"/>
    </location>
</feature>
<dbReference type="Proteomes" id="UP001162162">
    <property type="component" value="Unassembled WGS sequence"/>
</dbReference>
<feature type="region of interest" description="Disordered" evidence="4">
    <location>
        <begin position="274"/>
        <end position="298"/>
    </location>
</feature>
<dbReference type="SMART" id="SM00355">
    <property type="entry name" value="ZnF_C2H2"/>
    <property type="match status" value="5"/>
</dbReference>
<comment type="subcellular location">
    <subcellularLocation>
        <location evidence="1">Nucleus</location>
    </subcellularLocation>
</comment>
<gene>
    <name evidence="6" type="ORF">NQ318_007414</name>
</gene>
<dbReference type="PANTHER" id="PTHR15052:SF2">
    <property type="entry name" value="GENERAL TRANSCRIPTION FACTOR 3C POLYPEPTIDE 2"/>
    <property type="match status" value="1"/>
</dbReference>
<feature type="region of interest" description="Disordered" evidence="4">
    <location>
        <begin position="154"/>
        <end position="200"/>
    </location>
</feature>
<dbReference type="PANTHER" id="PTHR15052">
    <property type="entry name" value="RNA POLYMERASE III TRANSCRIPTION INITIATION FACTOR COMPLEX SUBUNIT"/>
    <property type="match status" value="1"/>
</dbReference>
<feature type="domain" description="C2H2-type" evidence="5">
    <location>
        <begin position="782"/>
        <end position="804"/>
    </location>
</feature>
<feature type="compositionally biased region" description="Basic and acidic residues" evidence="4">
    <location>
        <begin position="439"/>
        <end position="449"/>
    </location>
</feature>
<organism evidence="6 7">
    <name type="scientific">Aromia moschata</name>
    <dbReference type="NCBI Taxonomy" id="1265417"/>
    <lineage>
        <taxon>Eukaryota</taxon>
        <taxon>Metazoa</taxon>
        <taxon>Ecdysozoa</taxon>
        <taxon>Arthropoda</taxon>
        <taxon>Hexapoda</taxon>
        <taxon>Insecta</taxon>
        <taxon>Pterygota</taxon>
        <taxon>Neoptera</taxon>
        <taxon>Endopterygota</taxon>
        <taxon>Coleoptera</taxon>
        <taxon>Polyphaga</taxon>
        <taxon>Cucujiformia</taxon>
        <taxon>Chrysomeloidea</taxon>
        <taxon>Cerambycidae</taxon>
        <taxon>Cerambycinae</taxon>
        <taxon>Callichromatini</taxon>
        <taxon>Aromia</taxon>
    </lineage>
</organism>
<evidence type="ECO:0000313" key="7">
    <source>
        <dbReference type="Proteomes" id="UP001162162"/>
    </source>
</evidence>
<feature type="domain" description="C2H2-type" evidence="5">
    <location>
        <begin position="838"/>
        <end position="858"/>
    </location>
</feature>
<dbReference type="SUPFAM" id="SSF50978">
    <property type="entry name" value="WD40 repeat-like"/>
    <property type="match status" value="1"/>
</dbReference>
<feature type="compositionally biased region" description="Acidic residues" evidence="4">
    <location>
        <begin position="1127"/>
        <end position="1138"/>
    </location>
</feature>
<feature type="compositionally biased region" description="Polar residues" evidence="4">
    <location>
        <begin position="166"/>
        <end position="196"/>
    </location>
</feature>
<sequence>MEQAKQNTVSGSNNSNLIIITPDELLKLGLFQNLEGSVAKPSTSVVADSSVISLKQKLQNKIKAAAAEEKQSTTKSEPSENEEQVDLPSDSSKTGTDKVDSPISEQSNNLKIRKNLNNRGLHELEGGLVQKFVNIISNTPVRFSNEQVKHLISKSKSTLQTSSKSDQGSLTEDLNGTENSSFEISSSTGGTPSEQESVCEFKANSRHCSKTEPTEVQSKHKDSSTFFEKRERLVKNEEPNNCSYKVSEINNEGNLDEAEVVFLDDRLKHVMSASNVTESKSSVDEKQEELDLTHSSDINEANCSFQSYEVENTPDDNDENADGNECKINETSKAVVQKNDSQIEVLLPKKRGRKRKIPGDSSISLETDVNETGRSKESESNGNNISLVCVEKLKADRLGDGIIKNEKDDNGLYNIKGRENENLTEHCSMSKSNLVHTKTHTETDTAEKITKKRGRPRKNVKQTVAAVGKEDSSKERNCITEDTLKLEGKEHNNFDDEFRVKTIKLKQDEDNQSLRIKSDEDEVNLHKNDMQSKLLFSSNNENLTENNGLVSTLYEDLNVNLQETPKDKLMDKTSPVTVPKKRGRQRKNANVNGTEENTESTVPSEEKFATSTPVARKRGRKRKTVSPDDSAADAPEEIILEESASGRKRKKVNYFNMENSVQVEEEYKKRRHKTLVSSATLSSIKNEQEDVTCSLVNQQGPEDASSKDECPNTSLKRRKHGETNRMLNSIFNAALKNKSKAEEAEDNDSKGPSDMAPASTPIDRRTKGGKAAIIATDDNNMVMCMTCNKKVNNEEWAEHNQSVHYNLSWREGEQELNMDDTAFLTKTLKPILQKEKSLVCSKCNKKHTGVMEYIKHREECSGVVSSSGLVTCAVCKTEMEKSKWSFHKQRQHNNLAWRVGDHPLNLNDQKVVLYALNALYKAKKPLYCEKCGISKKSVVGFLSHQTQCGVELTEVKVKCEFCERRVLPVSMQTHIKLVHEEPKKKDIVERRPDYFDVNVDGLSSKRNAAKTAMLIIDKFSKNKVVQLRNKHYVAQMDFGEEDFVRLILQKELAEHQMIKCKFKNCDFSSDYVKILLEHMESCDRKPDQYYTCKKCLLVCDTEEQVKEHIKTAYNIDITEDEFKVDQEESDECDEDDDRETCREGSKNQTNFEKKRLDTDGNSRIKPSFLFQFAKIPQRLFSHAYQFTMEFCHRHFGQSLLFGQLRCKKNCLVPLEEDLVEKYLPKSEESCLVARRIVKGFESVLLNDYSFKQFELFESVCDEGFVSIFCGGPIYAIAWLPTPFSTLSSKQVLAVAAGSCFDGKFRVNENYTEPSVIQFWDFGILRNKQEIRAPQLLFCLGVDFGPVWHLEWCPSGCYDSEDMNGTEENASRMGLLAVAGSTPIVNVYSIPFLEEDEVGLVYRMNPVMRLQLLVDDEETSKKEKFYPTKISWSTGPGHKNVAVGYTNGIVATYDICTSSKLMRYEENGVVVLLPYKVFQAHTFYISALSWVPLSGGNRWLMTASFDRNALHDVHGCLRQFRNYFYERVYLTSCPSTIMSVSSSSWLNGIIQCNSVGEVAAAFPHQLMFGLESDKKLNSARQYFGFTKLVNMSKTPTEREEEDKIAKEMCKNKQKRKHVTSASYYNRYEPVTYKEVINKYGLLFCDMKMDKYSDLPKNVKTDELDVSKAHIYSLQTINKIAFNPNRQANLYYATGYQAGFVRVVYLKFLEDDPQIV</sequence>
<feature type="region of interest" description="Disordered" evidence="4">
    <location>
        <begin position="65"/>
        <end position="111"/>
    </location>
</feature>
<name>A0AAV8YKA2_9CUCU</name>
<feature type="region of interest" description="Disordered" evidence="4">
    <location>
        <begin position="736"/>
        <end position="768"/>
    </location>
</feature>
<keyword evidence="3" id="KW-0539">Nucleus</keyword>
<evidence type="ECO:0000259" key="5">
    <source>
        <dbReference type="SMART" id="SM00355"/>
    </source>
</evidence>
<dbReference type="InterPro" id="IPR015943">
    <property type="entry name" value="WD40/YVTN_repeat-like_dom_sf"/>
</dbReference>
<dbReference type="InterPro" id="IPR052416">
    <property type="entry name" value="GTF3C_component"/>
</dbReference>
<feature type="compositionally biased region" description="Low complexity" evidence="4">
    <location>
        <begin position="154"/>
        <end position="165"/>
    </location>
</feature>
<dbReference type="SMART" id="SM00384">
    <property type="entry name" value="AT_hook"/>
    <property type="match status" value="4"/>
</dbReference>
<accession>A0AAV8YKA2</accession>
<dbReference type="GO" id="GO:0005634">
    <property type="term" value="C:nucleus"/>
    <property type="evidence" value="ECO:0007669"/>
    <property type="project" value="UniProtKB-SubCell"/>
</dbReference>
<dbReference type="GO" id="GO:0003677">
    <property type="term" value="F:DNA binding"/>
    <property type="evidence" value="ECO:0007669"/>
    <property type="project" value="InterPro"/>
</dbReference>
<feature type="compositionally biased region" description="Basic residues" evidence="4">
    <location>
        <begin position="450"/>
        <end position="459"/>
    </location>
</feature>
<feature type="domain" description="C2H2-type" evidence="5">
    <location>
        <begin position="1090"/>
        <end position="1110"/>
    </location>
</feature>
<evidence type="ECO:0000256" key="3">
    <source>
        <dbReference type="ARBA" id="ARBA00023242"/>
    </source>
</evidence>